<protein>
    <recommendedName>
        <fullName evidence="4">Glycosyltransferase sugar-binding region containing DXD motif-containing protein</fullName>
    </recommendedName>
</protein>
<dbReference type="SUPFAM" id="SSF53448">
    <property type="entry name" value="Nucleotide-diphospho-sugar transferases"/>
    <property type="match status" value="1"/>
</dbReference>
<dbReference type="PANTHER" id="PTHR32385">
    <property type="entry name" value="MANNOSYL PHOSPHORYLINOSITOL CERAMIDE SYNTHASE"/>
    <property type="match status" value="1"/>
</dbReference>
<accession>A0A918DF06</accession>
<proteinExistence type="predicted"/>
<keyword evidence="1" id="KW-0808">Transferase</keyword>
<evidence type="ECO:0000256" key="1">
    <source>
        <dbReference type="ARBA" id="ARBA00022679"/>
    </source>
</evidence>
<evidence type="ECO:0008006" key="4">
    <source>
        <dbReference type="Google" id="ProtNLM"/>
    </source>
</evidence>
<evidence type="ECO:0000313" key="3">
    <source>
        <dbReference type="Proteomes" id="UP000598196"/>
    </source>
</evidence>
<dbReference type="GO" id="GO:0000030">
    <property type="term" value="F:mannosyltransferase activity"/>
    <property type="evidence" value="ECO:0007669"/>
    <property type="project" value="TreeGrafter"/>
</dbReference>
<dbReference type="GO" id="GO:0016020">
    <property type="term" value="C:membrane"/>
    <property type="evidence" value="ECO:0007669"/>
    <property type="project" value="GOC"/>
</dbReference>
<sequence length="499" mass="55278">MPALPKRLGHIWIGPKPAPTVWMETWPKAHPGWSYTIFGNDTLAGYPFRLRALINEYAWRGAWAGAQDMMRYELLYRYGGFMADADAICLHPVDELLDRPRAYTVYDRPETDRFRGVCPILACEPGNAFVGKVIDELAKLEPWELGRPETSTGNRFLMRMIRDLAPAEEELKIFPTHYFIPWQKSAPDDWYKGPDRIYAEQKWGTSMWSYNRAGGPSEKVLTGAELADRHAALTARMAGAFGERRAPDAGRIADRVALARTTAAAVPGLLARPDVLSSFLELNQTLCDGMAARGQPAQFQGLHFYRHMQGQPLTESPLKTRSDPMRRQLLGWLGSARNALVLGYDTGHLILSALLLDPDLRIAATDARRWPFEGDPNPPARARYVPLACEWLAYRFPDRLVIRDEAEPSFLATAGKEAAPEGGYDLVLFADADVAALRSLTLARGLLSPDAVVVAASAQGDGGRRFADRLRLQGLCHQDIAAADFGARNGSMSVVTLMA</sequence>
<dbReference type="RefSeq" id="WP_146288046.1">
    <property type="nucleotide sequence ID" value="NZ_BMLP01000008.1"/>
</dbReference>
<keyword evidence="3" id="KW-1185">Reference proteome</keyword>
<dbReference type="InterPro" id="IPR029044">
    <property type="entry name" value="Nucleotide-diphossugar_trans"/>
</dbReference>
<dbReference type="InterPro" id="IPR007577">
    <property type="entry name" value="GlycoTrfase_DXD_sugar-bd_CS"/>
</dbReference>
<evidence type="ECO:0000313" key="2">
    <source>
        <dbReference type="EMBL" id="GGO37230.1"/>
    </source>
</evidence>
<name>A0A918DF06_9RHOB</name>
<dbReference type="PANTHER" id="PTHR32385:SF15">
    <property type="entry name" value="INOSITOL PHOSPHOCERAMIDE MANNOSYLTRANSFERASE 1"/>
    <property type="match status" value="1"/>
</dbReference>
<dbReference type="GO" id="GO:0051999">
    <property type="term" value="P:mannosyl-inositol phosphorylceramide biosynthetic process"/>
    <property type="evidence" value="ECO:0007669"/>
    <property type="project" value="TreeGrafter"/>
</dbReference>
<gene>
    <name evidence="2" type="ORF">GCM10010991_32570</name>
</gene>
<dbReference type="Proteomes" id="UP000598196">
    <property type="component" value="Unassembled WGS sequence"/>
</dbReference>
<dbReference type="Gene3D" id="3.90.550.20">
    <property type="match status" value="1"/>
</dbReference>
<dbReference type="EMBL" id="BMLP01000008">
    <property type="protein sequence ID" value="GGO37230.1"/>
    <property type="molecule type" value="Genomic_DNA"/>
</dbReference>
<dbReference type="Pfam" id="PF04488">
    <property type="entry name" value="Gly_transf_sug"/>
    <property type="match status" value="1"/>
</dbReference>
<dbReference type="AlphaFoldDB" id="A0A918DF06"/>
<comment type="caution">
    <text evidence="2">The sequence shown here is derived from an EMBL/GenBank/DDBJ whole genome shotgun (WGS) entry which is preliminary data.</text>
</comment>
<dbReference type="OrthoDB" id="277808at2"/>
<dbReference type="InterPro" id="IPR051706">
    <property type="entry name" value="Glycosyltransferase_domain"/>
</dbReference>
<organism evidence="2 3">
    <name type="scientific">Gemmobacter aquaticus</name>
    <dbReference type="NCBI Taxonomy" id="490185"/>
    <lineage>
        <taxon>Bacteria</taxon>
        <taxon>Pseudomonadati</taxon>
        <taxon>Pseudomonadota</taxon>
        <taxon>Alphaproteobacteria</taxon>
        <taxon>Rhodobacterales</taxon>
        <taxon>Paracoccaceae</taxon>
        <taxon>Gemmobacter</taxon>
    </lineage>
</organism>
<reference evidence="2 3" key="1">
    <citation type="journal article" date="2014" name="Int. J. Syst. Evol. Microbiol.">
        <title>Complete genome sequence of Corynebacterium casei LMG S-19264T (=DSM 44701T), isolated from a smear-ripened cheese.</title>
        <authorList>
            <consortium name="US DOE Joint Genome Institute (JGI-PGF)"/>
            <person name="Walter F."/>
            <person name="Albersmeier A."/>
            <person name="Kalinowski J."/>
            <person name="Ruckert C."/>
        </authorList>
    </citation>
    <scope>NUCLEOTIDE SEQUENCE [LARGE SCALE GENOMIC DNA]</scope>
    <source>
        <strain evidence="2 3">CGMCC 1.7029</strain>
    </source>
</reference>